<dbReference type="InterPro" id="IPR001611">
    <property type="entry name" value="Leu-rich_rpt"/>
</dbReference>
<name>A0A9P1FTL7_9DINO</name>
<dbReference type="AlphaFoldDB" id="A0A9P1FTL7"/>
<gene>
    <name evidence="1" type="ORF">C1SCF055_LOCUS16228</name>
</gene>
<accession>A0A9P1FTL7</accession>
<dbReference type="OrthoDB" id="4073735at2759"/>
<dbReference type="EMBL" id="CAMXCT030001336">
    <property type="protein sequence ID" value="CAL4776446.1"/>
    <property type="molecule type" value="Genomic_DNA"/>
</dbReference>
<evidence type="ECO:0000313" key="1">
    <source>
        <dbReference type="EMBL" id="CAI3989134.1"/>
    </source>
</evidence>
<comment type="caution">
    <text evidence="1">The sequence shown here is derived from an EMBL/GenBank/DDBJ whole genome shotgun (WGS) entry which is preliminary data.</text>
</comment>
<reference evidence="2 3" key="2">
    <citation type="submission" date="2024-05" db="EMBL/GenBank/DDBJ databases">
        <authorList>
            <person name="Chen Y."/>
            <person name="Shah S."/>
            <person name="Dougan E. K."/>
            <person name="Thang M."/>
            <person name="Chan C."/>
        </authorList>
    </citation>
    <scope>NUCLEOTIDE SEQUENCE [LARGE SCALE GENOMIC DNA]</scope>
</reference>
<dbReference type="InterPro" id="IPR032675">
    <property type="entry name" value="LRR_dom_sf"/>
</dbReference>
<organism evidence="1">
    <name type="scientific">Cladocopium goreaui</name>
    <dbReference type="NCBI Taxonomy" id="2562237"/>
    <lineage>
        <taxon>Eukaryota</taxon>
        <taxon>Sar</taxon>
        <taxon>Alveolata</taxon>
        <taxon>Dinophyceae</taxon>
        <taxon>Suessiales</taxon>
        <taxon>Symbiodiniaceae</taxon>
        <taxon>Cladocopium</taxon>
    </lineage>
</organism>
<sequence length="528" mass="55981">MLGNAPPAGAATAIVAVVVTSYLLWGQGLSPSVTGLACADGADIGSHRSQVAGQLQGYVLIWTEDGHGKFRATLAADGQSFSGTAQLDAAISLEFQALRLPEQQGEGDHEYVFSHEGESLRCSKQLLEEHVPKLLQMVSTAGPISSSDLLKSCPLEAAVHNRLLPLLRALGHPQGHVTVQNAVHILSLADWLGCADATLQALAGAVSTSLVPDMLRAAGSEAPSVELVLQRNLLIHDTEAIEALVKDEQSWTELCGPAVLRCLRRLGQTDPEGLRLSRAGSAAIALGLPLKEVHTAMPSRLRFGPGAKNLFLDLHKRGIGPEGAARLEFPSSLRDLDLDLTRCNIRAVGAAALRFPSGLQRLRLILHKCDIGPEGAKALSLPSSLERLEMDLSHCLIGPIGATHLQLPRGLVELDLVLLRCGIGAKGAKALSLPDGLQTLRLDLAKCELGVDGLKGLKLPPRLTSLNLDLTMNALGLDAIKAFLLALPKSLEALEMTLTGCKIPAAQISQLQQVARRRTNVTSPTFVT</sequence>
<dbReference type="SUPFAM" id="SSF52047">
    <property type="entry name" value="RNI-like"/>
    <property type="match status" value="1"/>
</dbReference>
<protein>
    <submittedName>
        <fullName evidence="1">Uncharacterized protein</fullName>
    </submittedName>
</protein>
<reference evidence="1" key="1">
    <citation type="submission" date="2022-10" db="EMBL/GenBank/DDBJ databases">
        <authorList>
            <person name="Chen Y."/>
            <person name="Dougan E. K."/>
            <person name="Chan C."/>
            <person name="Rhodes N."/>
            <person name="Thang M."/>
        </authorList>
    </citation>
    <scope>NUCLEOTIDE SEQUENCE</scope>
</reference>
<proteinExistence type="predicted"/>
<dbReference type="EMBL" id="CAMXCT020001336">
    <property type="protein sequence ID" value="CAL1142509.1"/>
    <property type="molecule type" value="Genomic_DNA"/>
</dbReference>
<evidence type="ECO:0000313" key="2">
    <source>
        <dbReference type="EMBL" id="CAL4776446.1"/>
    </source>
</evidence>
<dbReference type="Proteomes" id="UP001152797">
    <property type="component" value="Unassembled WGS sequence"/>
</dbReference>
<evidence type="ECO:0000313" key="3">
    <source>
        <dbReference type="Proteomes" id="UP001152797"/>
    </source>
</evidence>
<dbReference type="Pfam" id="PF13516">
    <property type="entry name" value="LRR_6"/>
    <property type="match status" value="1"/>
</dbReference>
<keyword evidence="3" id="KW-1185">Reference proteome</keyword>
<dbReference type="EMBL" id="CAMXCT010001336">
    <property type="protein sequence ID" value="CAI3989134.1"/>
    <property type="molecule type" value="Genomic_DNA"/>
</dbReference>
<dbReference type="Gene3D" id="3.80.10.10">
    <property type="entry name" value="Ribonuclease Inhibitor"/>
    <property type="match status" value="1"/>
</dbReference>